<dbReference type="PANTHER" id="PTHR10983:SF16">
    <property type="entry name" value="LYSOCARDIOLIPIN ACYLTRANSFERASE 1"/>
    <property type="match status" value="1"/>
</dbReference>
<dbReference type="Proteomes" id="UP000784294">
    <property type="component" value="Unassembled WGS sequence"/>
</dbReference>
<comment type="caution">
    <text evidence="2">The sequence shown here is derived from an EMBL/GenBank/DDBJ whole genome shotgun (WGS) entry which is preliminary data.</text>
</comment>
<sequence length="169" mass="19435">MGIQARHFGDSLHSLANENCLVILNHRTNLDWLFIWGLGRRIHQLKIFLKRQLGPLPGVGWAMQCAGFVFLHRRLDRDQIRLEQAIKYLAKCKGLVQFMLFPEGTILNSGMPGSDRYAKKAGLPMLNYVLHPRQTGFLFIVNRMLELDSLMSEIIFRVSVLRLSFVKAN</sequence>
<proteinExistence type="predicted"/>
<dbReference type="OrthoDB" id="186786at2759"/>
<protein>
    <recommendedName>
        <fullName evidence="1">Phospholipid/glycerol acyltransferase domain-containing protein</fullName>
    </recommendedName>
</protein>
<dbReference type="CDD" id="cd07990">
    <property type="entry name" value="LPLAT_LCLAT1-like"/>
    <property type="match status" value="1"/>
</dbReference>
<dbReference type="AlphaFoldDB" id="A0A448XCG5"/>
<organism evidence="2 3">
    <name type="scientific">Protopolystoma xenopodis</name>
    <dbReference type="NCBI Taxonomy" id="117903"/>
    <lineage>
        <taxon>Eukaryota</taxon>
        <taxon>Metazoa</taxon>
        <taxon>Spiralia</taxon>
        <taxon>Lophotrochozoa</taxon>
        <taxon>Platyhelminthes</taxon>
        <taxon>Monogenea</taxon>
        <taxon>Polyopisthocotylea</taxon>
        <taxon>Polystomatidea</taxon>
        <taxon>Polystomatidae</taxon>
        <taxon>Protopolystoma</taxon>
    </lineage>
</organism>
<feature type="domain" description="Phospholipid/glycerol acyltransferase" evidence="1">
    <location>
        <begin position="20"/>
        <end position="130"/>
    </location>
</feature>
<reference evidence="2" key="1">
    <citation type="submission" date="2018-11" db="EMBL/GenBank/DDBJ databases">
        <authorList>
            <consortium name="Pathogen Informatics"/>
        </authorList>
    </citation>
    <scope>NUCLEOTIDE SEQUENCE</scope>
</reference>
<dbReference type="GO" id="GO:0016746">
    <property type="term" value="F:acyltransferase activity"/>
    <property type="evidence" value="ECO:0007669"/>
    <property type="project" value="InterPro"/>
</dbReference>
<gene>
    <name evidence="2" type="ORF">PXEA_LOCUS26815</name>
</gene>
<evidence type="ECO:0000259" key="1">
    <source>
        <dbReference type="SMART" id="SM00563"/>
    </source>
</evidence>
<dbReference type="SMART" id="SM00563">
    <property type="entry name" value="PlsC"/>
    <property type="match status" value="1"/>
</dbReference>
<evidence type="ECO:0000313" key="2">
    <source>
        <dbReference type="EMBL" id="VEL33375.1"/>
    </source>
</evidence>
<dbReference type="GO" id="GO:0036149">
    <property type="term" value="P:phosphatidylinositol acyl-chain remodeling"/>
    <property type="evidence" value="ECO:0007669"/>
    <property type="project" value="TreeGrafter"/>
</dbReference>
<evidence type="ECO:0000313" key="3">
    <source>
        <dbReference type="Proteomes" id="UP000784294"/>
    </source>
</evidence>
<dbReference type="Pfam" id="PF01553">
    <property type="entry name" value="Acyltransferase"/>
    <property type="match status" value="1"/>
</dbReference>
<keyword evidence="3" id="KW-1185">Reference proteome</keyword>
<dbReference type="SUPFAM" id="SSF69593">
    <property type="entry name" value="Glycerol-3-phosphate (1)-acyltransferase"/>
    <property type="match status" value="1"/>
</dbReference>
<accession>A0A448XCG5</accession>
<dbReference type="GO" id="GO:0005783">
    <property type="term" value="C:endoplasmic reticulum"/>
    <property type="evidence" value="ECO:0007669"/>
    <property type="project" value="TreeGrafter"/>
</dbReference>
<dbReference type="InterPro" id="IPR002123">
    <property type="entry name" value="Plipid/glycerol_acylTrfase"/>
</dbReference>
<name>A0A448XCG5_9PLAT</name>
<dbReference type="PANTHER" id="PTHR10983">
    <property type="entry name" value="1-ACYLGLYCEROL-3-PHOSPHATE ACYLTRANSFERASE-RELATED"/>
    <property type="match status" value="1"/>
</dbReference>
<dbReference type="EMBL" id="CAAALY010245680">
    <property type="protein sequence ID" value="VEL33375.1"/>
    <property type="molecule type" value="Genomic_DNA"/>
</dbReference>